<comment type="caution">
    <text evidence="2">The sequence shown here is derived from an EMBL/GenBank/DDBJ whole genome shotgun (WGS) entry which is preliminary data.</text>
</comment>
<keyword evidence="3" id="KW-1185">Reference proteome</keyword>
<reference evidence="2 3" key="1">
    <citation type="submission" date="2020-05" db="EMBL/GenBank/DDBJ databases">
        <title>Genome Sequencing of Type Strains.</title>
        <authorList>
            <person name="Lemaire J.F."/>
            <person name="Inderbitzin P."/>
            <person name="Gregorio O.A."/>
            <person name="Collins S.B."/>
            <person name="Wespe N."/>
            <person name="Knight-Connoni V."/>
        </authorList>
    </citation>
    <scope>NUCLEOTIDE SEQUENCE [LARGE SCALE GENOMIC DNA]</scope>
    <source>
        <strain evidence="2 3">LMG 21957</strain>
    </source>
</reference>
<feature type="domain" description="HTH cro/C1-type" evidence="1">
    <location>
        <begin position="10"/>
        <end position="65"/>
    </location>
</feature>
<dbReference type="RefSeq" id="WP_175393961.1">
    <property type="nucleotide sequence ID" value="NZ_JABMCB010000121.1"/>
</dbReference>
<dbReference type="Proteomes" id="UP000526125">
    <property type="component" value="Unassembled WGS sequence"/>
</dbReference>
<dbReference type="AlphaFoldDB" id="A0A7Y6ESX8"/>
<evidence type="ECO:0000259" key="1">
    <source>
        <dbReference type="PROSITE" id="PS50943"/>
    </source>
</evidence>
<dbReference type="SUPFAM" id="SSF47413">
    <property type="entry name" value="lambda repressor-like DNA-binding domains"/>
    <property type="match status" value="1"/>
</dbReference>
<dbReference type="Gene3D" id="1.10.260.40">
    <property type="entry name" value="lambda repressor-like DNA-binding domains"/>
    <property type="match status" value="1"/>
</dbReference>
<dbReference type="Pfam" id="PF13443">
    <property type="entry name" value="HTH_26"/>
    <property type="match status" value="1"/>
</dbReference>
<organism evidence="2 3">
    <name type="scientific">Paenibacillus xylanilyticus</name>
    <dbReference type="NCBI Taxonomy" id="248903"/>
    <lineage>
        <taxon>Bacteria</taxon>
        <taxon>Bacillati</taxon>
        <taxon>Bacillota</taxon>
        <taxon>Bacilli</taxon>
        <taxon>Bacillales</taxon>
        <taxon>Paenibacillaceae</taxon>
        <taxon>Paenibacillus</taxon>
    </lineage>
</organism>
<sequence length="74" mass="8682">MRYEPDRCRLKILYKQTGITQRMVHIITGIPESQLSDYANNRTYMGFGTAVTIAKALKLQNIEEIYTWRIIEES</sequence>
<dbReference type="GO" id="GO:0003677">
    <property type="term" value="F:DNA binding"/>
    <property type="evidence" value="ECO:0007669"/>
    <property type="project" value="InterPro"/>
</dbReference>
<proteinExistence type="predicted"/>
<dbReference type="InterPro" id="IPR010982">
    <property type="entry name" value="Lambda_DNA-bd_dom_sf"/>
</dbReference>
<dbReference type="CDD" id="cd00093">
    <property type="entry name" value="HTH_XRE"/>
    <property type="match status" value="1"/>
</dbReference>
<evidence type="ECO:0000313" key="2">
    <source>
        <dbReference type="EMBL" id="NUU73976.1"/>
    </source>
</evidence>
<name>A0A7Y6ESX8_9BACL</name>
<dbReference type="EMBL" id="JABMCB010000121">
    <property type="protein sequence ID" value="NUU73976.1"/>
    <property type="molecule type" value="Genomic_DNA"/>
</dbReference>
<dbReference type="InterPro" id="IPR001387">
    <property type="entry name" value="Cro/C1-type_HTH"/>
</dbReference>
<protein>
    <submittedName>
        <fullName evidence="2">Helix-turn-helix transcriptional regulator</fullName>
    </submittedName>
</protein>
<evidence type="ECO:0000313" key="3">
    <source>
        <dbReference type="Proteomes" id="UP000526125"/>
    </source>
</evidence>
<dbReference type="PROSITE" id="PS50943">
    <property type="entry name" value="HTH_CROC1"/>
    <property type="match status" value="1"/>
</dbReference>
<accession>A0A7Y6ESX8</accession>
<gene>
    <name evidence="2" type="ORF">HP552_01600</name>
</gene>